<dbReference type="GO" id="GO:0140662">
    <property type="term" value="F:ATP-dependent protein folding chaperone"/>
    <property type="evidence" value="ECO:0007669"/>
    <property type="project" value="InterPro"/>
</dbReference>
<organism evidence="6">
    <name type="scientific">Triticum aestivum</name>
    <name type="common">Wheat</name>
    <dbReference type="NCBI Taxonomy" id="4565"/>
    <lineage>
        <taxon>Eukaryota</taxon>
        <taxon>Viridiplantae</taxon>
        <taxon>Streptophyta</taxon>
        <taxon>Embryophyta</taxon>
        <taxon>Tracheophyta</taxon>
        <taxon>Spermatophyta</taxon>
        <taxon>Magnoliopsida</taxon>
        <taxon>Liliopsida</taxon>
        <taxon>Poales</taxon>
        <taxon>Poaceae</taxon>
        <taxon>BOP clade</taxon>
        <taxon>Pooideae</taxon>
        <taxon>Triticodae</taxon>
        <taxon>Triticeae</taxon>
        <taxon>Triticinae</taxon>
        <taxon>Triticum</taxon>
    </lineage>
</organism>
<dbReference type="SUPFAM" id="SSF53067">
    <property type="entry name" value="Actin-like ATPase domain"/>
    <property type="match status" value="1"/>
</dbReference>
<feature type="region of interest" description="Disordered" evidence="4">
    <location>
        <begin position="347"/>
        <end position="390"/>
    </location>
</feature>
<keyword evidence="5" id="KW-0472">Membrane</keyword>
<dbReference type="AlphaFoldDB" id="A0A2Z6ERN7"/>
<dbReference type="InterPro" id="IPR013126">
    <property type="entry name" value="Hsp_70_fam"/>
</dbReference>
<dbReference type="Gene3D" id="3.30.420.40">
    <property type="match status" value="1"/>
</dbReference>
<dbReference type="GO" id="GO:0005524">
    <property type="term" value="F:ATP binding"/>
    <property type="evidence" value="ECO:0007669"/>
    <property type="project" value="UniProtKB-KW"/>
</dbReference>
<feature type="compositionally biased region" description="Pro residues" evidence="4">
    <location>
        <begin position="591"/>
        <end position="602"/>
    </location>
</feature>
<dbReference type="PANTHER" id="PTHR19375">
    <property type="entry name" value="HEAT SHOCK PROTEIN 70KDA"/>
    <property type="match status" value="1"/>
</dbReference>
<keyword evidence="5" id="KW-1133">Transmembrane helix</keyword>
<keyword evidence="2 3" id="KW-0067">ATP-binding</keyword>
<reference evidence="6" key="1">
    <citation type="journal article" date="2018" name="PLoS ONE">
        <title>Identification of induced mutations in hexaploid wheat genome using exome capture assay.</title>
        <authorList>
            <person name="Hussain M."/>
            <person name="Iqbal M.A."/>
            <person name="Till B.J."/>
            <person name="Rahman M.U."/>
        </authorList>
    </citation>
    <scope>NUCLEOTIDE SEQUENCE</scope>
    <source>
        <strain evidence="6">N1-236</strain>
    </source>
</reference>
<protein>
    <submittedName>
        <fullName evidence="6">Heat shock protein 1</fullName>
    </submittedName>
</protein>
<dbReference type="EMBL" id="LC383646">
    <property type="protein sequence ID" value="BBE07893.1"/>
    <property type="molecule type" value="Genomic_DNA"/>
</dbReference>
<evidence type="ECO:0000256" key="1">
    <source>
        <dbReference type="ARBA" id="ARBA00022741"/>
    </source>
</evidence>
<evidence type="ECO:0000256" key="2">
    <source>
        <dbReference type="ARBA" id="ARBA00022840"/>
    </source>
</evidence>
<dbReference type="FunFam" id="3.30.420.40:FF:000542">
    <property type="entry name" value="Heat shock cognate 71 kDa protein"/>
    <property type="match status" value="1"/>
</dbReference>
<evidence type="ECO:0000313" key="6">
    <source>
        <dbReference type="EMBL" id="BBE07893.1"/>
    </source>
</evidence>
<dbReference type="Pfam" id="PF00012">
    <property type="entry name" value="HSP70"/>
    <property type="match status" value="1"/>
</dbReference>
<feature type="compositionally biased region" description="Low complexity" evidence="4">
    <location>
        <begin position="616"/>
        <end position="633"/>
    </location>
</feature>
<feature type="compositionally biased region" description="Basic residues" evidence="4">
    <location>
        <begin position="363"/>
        <end position="375"/>
    </location>
</feature>
<feature type="transmembrane region" description="Helical" evidence="5">
    <location>
        <begin position="20"/>
        <end position="43"/>
    </location>
</feature>
<feature type="transmembrane region" description="Helical" evidence="5">
    <location>
        <begin position="50"/>
        <end position="70"/>
    </location>
</feature>
<feature type="region of interest" description="Disordered" evidence="4">
    <location>
        <begin position="586"/>
        <end position="633"/>
    </location>
</feature>
<dbReference type="PRINTS" id="PR00301">
    <property type="entry name" value="HEATSHOCK70"/>
</dbReference>
<feature type="region of interest" description="Disordered" evidence="4">
    <location>
        <begin position="403"/>
        <end position="462"/>
    </location>
</feature>
<dbReference type="InterPro" id="IPR043129">
    <property type="entry name" value="ATPase_NBD"/>
</dbReference>
<comment type="similarity">
    <text evidence="3">Belongs to the heat shock protein 70 family.</text>
</comment>
<evidence type="ECO:0000256" key="5">
    <source>
        <dbReference type="SAM" id="Phobius"/>
    </source>
</evidence>
<feature type="compositionally biased region" description="Low complexity" evidence="4">
    <location>
        <begin position="403"/>
        <end position="415"/>
    </location>
</feature>
<keyword evidence="5" id="KW-0812">Transmembrane</keyword>
<keyword evidence="6" id="KW-0346">Stress response</keyword>
<proteinExistence type="inferred from homology"/>
<dbReference type="InterPro" id="IPR018181">
    <property type="entry name" value="Heat_shock_70_CS"/>
</dbReference>
<name>A0A2Z6ERN7_WHEAT</name>
<evidence type="ECO:0000256" key="3">
    <source>
        <dbReference type="RuleBase" id="RU003322"/>
    </source>
</evidence>
<feature type="region of interest" description="Disordered" evidence="4">
    <location>
        <begin position="124"/>
        <end position="162"/>
    </location>
</feature>
<dbReference type="PROSITE" id="PS00297">
    <property type="entry name" value="HSP70_1"/>
    <property type="match status" value="1"/>
</dbReference>
<evidence type="ECO:0000256" key="4">
    <source>
        <dbReference type="SAM" id="MobiDB-lite"/>
    </source>
</evidence>
<keyword evidence="1 3" id="KW-0547">Nucleotide-binding</keyword>
<sequence length="716" mass="79058">MLWSLSPPTSMTPRGRPPRMLELQAMLCASSTSQPLLLLLMVLTRRPPVLVRRMFSSLTLVVAPLMSLFSPLKRASLRSSPLLVTLTLVVRTLTTGWSTTLSKNSRGRTRRISAAIPGLSVGGQLVSGRRGPSPPLRRPPLRSTRCMRASTSTRPSPVPGLRSTWTSSGSAWSLLRSAGMLRWTRALSMMLSLLVAPPGSQGCSSCFRTSSMARSCARTSTRMRLLPMVLQSRQPSVERVTRRSRTSCCLMSRLFLLVWRLLEVSPFFQGTPPSPPRRSRSSPPTLTTSLVSLSRFMRARGPGPATTTCWASLSSPASLLPPGVCPRSRSASTLTQMAFTSLRRTRRLGRRTRSQSRMTRAGARMRSRRWCRRQRSTSQRTRSTRRRWSQRMPWRTMPTTCATLSRTTRSPPSLRTTRRKSRTPLTRPSSGWTATSCGRVRQDEGAGGPLQPHNRQDVPGCRSHGGWHGRGRCASGCRRRWPQDRGGRLSEHLYQSFTLKFIPFVMLDATAVRGVGCELCVCELRLLLPAFLLMLVTSGDMLLLLLSPEIFISPLAFVFCFHDGFLTYGELRIKLLPLFAHRRPITTQRPRTPPSEPSPSPSPSAINARRPPPFLPLSQSSSHHQNPSAATASTTAVLANRATAAMAGKGEGPAIGIDLGTTYSCVGVWQHDRVEIIANDQGNRTTPSYVAFTDSERLIGDAAKNQVAMNPVNTVF</sequence>
<accession>A0A2Z6ERN7</accession>